<dbReference type="AlphaFoldDB" id="A0A368UVA8"/>
<evidence type="ECO:0000313" key="1">
    <source>
        <dbReference type="EMBL" id="RCW32736.1"/>
    </source>
</evidence>
<comment type="caution">
    <text evidence="1">The sequence shown here is derived from an EMBL/GenBank/DDBJ whole genome shotgun (WGS) entry which is preliminary data.</text>
</comment>
<keyword evidence="2" id="KW-1185">Reference proteome</keyword>
<protein>
    <submittedName>
        <fullName evidence="1">Uncharacterized protein</fullName>
    </submittedName>
</protein>
<organism evidence="1 2">
    <name type="scientific">Marinilabilia salmonicolor</name>
    <dbReference type="NCBI Taxonomy" id="989"/>
    <lineage>
        <taxon>Bacteria</taxon>
        <taxon>Pseudomonadati</taxon>
        <taxon>Bacteroidota</taxon>
        <taxon>Bacteroidia</taxon>
        <taxon>Marinilabiliales</taxon>
        <taxon>Marinilabiliaceae</taxon>
        <taxon>Marinilabilia</taxon>
    </lineage>
</organism>
<accession>A0A368UVA8</accession>
<evidence type="ECO:0000313" key="2">
    <source>
        <dbReference type="Proteomes" id="UP000252733"/>
    </source>
</evidence>
<proteinExistence type="predicted"/>
<dbReference type="Proteomes" id="UP000252733">
    <property type="component" value="Unassembled WGS sequence"/>
</dbReference>
<name>A0A368UVA8_9BACT</name>
<gene>
    <name evidence="1" type="ORF">DFO77_11462</name>
</gene>
<reference evidence="1 2" key="1">
    <citation type="submission" date="2018-07" db="EMBL/GenBank/DDBJ databases">
        <title>Freshwater and sediment microbial communities from various areas in North America, analyzing microbe dynamics in response to fracking.</title>
        <authorList>
            <person name="Lamendella R."/>
        </authorList>
    </citation>
    <scope>NUCLEOTIDE SEQUENCE [LARGE SCALE GENOMIC DNA]</scope>
    <source>
        <strain evidence="1 2">160A</strain>
    </source>
</reference>
<sequence length="69" mass="7500">MVKNNCRAELDVSYKAESRRFALPCVFQFMEGDNVGSIFSFDGRPAPARRQYGSKGIVMLGSAPAGVTP</sequence>
<dbReference type="EMBL" id="QPIZ01000014">
    <property type="protein sequence ID" value="RCW32736.1"/>
    <property type="molecule type" value="Genomic_DNA"/>
</dbReference>